<feature type="binding site" evidence="9">
    <location>
        <begin position="34"/>
        <end position="41"/>
    </location>
    <ligand>
        <name>ATP</name>
        <dbReference type="ChEBI" id="CHEBI:30616"/>
    </ligand>
</feature>
<dbReference type="PANTHER" id="PTHR11055:SF1">
    <property type="entry name" value="PAPS SYNTHETASE, ISOFORM D"/>
    <property type="match status" value="1"/>
</dbReference>
<dbReference type="GO" id="GO:0070814">
    <property type="term" value="P:hydrogen sulfide biosynthetic process"/>
    <property type="evidence" value="ECO:0007669"/>
    <property type="project" value="UniProtKB-UniRule"/>
</dbReference>
<dbReference type="HAMAP" id="MF_00065">
    <property type="entry name" value="Adenylyl_sulf_kinase"/>
    <property type="match status" value="1"/>
</dbReference>
<evidence type="ECO:0000256" key="4">
    <source>
        <dbReference type="ARBA" id="ARBA00007008"/>
    </source>
</evidence>
<organism evidence="12 13">
    <name type="scientific">Cytobacillus oceanisediminis 2691</name>
    <dbReference type="NCBI Taxonomy" id="1196031"/>
    <lineage>
        <taxon>Bacteria</taxon>
        <taxon>Bacillati</taxon>
        <taxon>Bacillota</taxon>
        <taxon>Bacilli</taxon>
        <taxon>Bacillales</taxon>
        <taxon>Bacillaceae</taxon>
        <taxon>Cytobacillus</taxon>
    </lineage>
</organism>
<evidence type="ECO:0000256" key="8">
    <source>
        <dbReference type="ARBA" id="ARBA00022840"/>
    </source>
</evidence>
<evidence type="ECO:0000256" key="6">
    <source>
        <dbReference type="ARBA" id="ARBA00022741"/>
    </source>
</evidence>
<name>A0A161IY16_9BACI</name>
<sequence length="197" mass="22599">MEKDKNLYSPIFKVTKEKRRALHGHNSKIIWFTGLSGSGKTTIANELEDILHSKGISTFILDGDNIRQGLNNDLGFSQEDRKENIRRIGEVAKLFVDSGIVVLVTFISPFASERKLVRDMVEKDEFIEVYVNCSLEECEKRDPKGLYQRAKNGEIKEFTGISSPYEVPENPEIILETSNYSIKECTEILYDYLKRLL</sequence>
<keyword evidence="9" id="KW-0597">Phosphoprotein</keyword>
<dbReference type="EC" id="2.7.1.25" evidence="9 10"/>
<comment type="pathway">
    <text evidence="3 9 10">Sulfur metabolism; hydrogen sulfide biosynthesis; sulfite from sulfate: step 2/3.</text>
</comment>
<dbReference type="Pfam" id="PF01583">
    <property type="entry name" value="APS_kinase"/>
    <property type="match status" value="1"/>
</dbReference>
<reference evidence="12 13" key="1">
    <citation type="submission" date="2016-04" db="EMBL/GenBank/DDBJ databases">
        <title>Complete genome sequence of Bacillus oceanisediminis strain 2691.</title>
        <authorList>
            <person name="Jeong H."/>
            <person name="Kim H.J."/>
            <person name="Lee D.-W."/>
        </authorList>
    </citation>
    <scope>NUCLEOTIDE SEQUENCE [LARGE SCALE GENOMIC DNA]</scope>
    <source>
        <strain evidence="12 13">2691</strain>
    </source>
</reference>
<evidence type="ECO:0000256" key="9">
    <source>
        <dbReference type="HAMAP-Rule" id="MF_00065"/>
    </source>
</evidence>
<comment type="similarity">
    <text evidence="4 9 10">Belongs to the APS kinase family.</text>
</comment>
<dbReference type="eggNOG" id="COG0529">
    <property type="taxonomic scope" value="Bacteria"/>
</dbReference>
<dbReference type="NCBIfam" id="TIGR00455">
    <property type="entry name" value="apsK"/>
    <property type="match status" value="1"/>
</dbReference>
<dbReference type="InterPro" id="IPR002891">
    <property type="entry name" value="APS"/>
</dbReference>
<dbReference type="NCBIfam" id="NF004041">
    <property type="entry name" value="PRK05541.1"/>
    <property type="match status" value="1"/>
</dbReference>
<dbReference type="Gene3D" id="3.40.50.300">
    <property type="entry name" value="P-loop containing nucleotide triphosphate hydrolases"/>
    <property type="match status" value="1"/>
</dbReference>
<evidence type="ECO:0000256" key="10">
    <source>
        <dbReference type="RuleBase" id="RU004347"/>
    </source>
</evidence>
<evidence type="ECO:0000313" key="12">
    <source>
        <dbReference type="EMBL" id="AND39805.1"/>
    </source>
</evidence>
<dbReference type="CDD" id="cd02027">
    <property type="entry name" value="APSK"/>
    <property type="match status" value="1"/>
</dbReference>
<dbReference type="InterPro" id="IPR059117">
    <property type="entry name" value="APS_kinase_dom"/>
</dbReference>
<evidence type="ECO:0000256" key="7">
    <source>
        <dbReference type="ARBA" id="ARBA00022777"/>
    </source>
</evidence>
<keyword evidence="8 9" id="KW-0067">ATP-binding</keyword>
<dbReference type="KEGG" id="bon:A361_11860"/>
<feature type="domain" description="APS kinase" evidence="11">
    <location>
        <begin position="27"/>
        <end position="175"/>
    </location>
</feature>
<evidence type="ECO:0000256" key="3">
    <source>
        <dbReference type="ARBA" id="ARBA00004806"/>
    </source>
</evidence>
<feature type="active site" description="Phosphoserine intermediate" evidence="9">
    <location>
        <position position="108"/>
    </location>
</feature>
<dbReference type="UniPathway" id="UPA00140">
    <property type="reaction ID" value="UER00205"/>
</dbReference>
<comment type="catalytic activity">
    <reaction evidence="1 9 10">
        <text>adenosine 5'-phosphosulfate + ATP = 3'-phosphoadenylyl sulfate + ADP + H(+)</text>
        <dbReference type="Rhea" id="RHEA:24152"/>
        <dbReference type="ChEBI" id="CHEBI:15378"/>
        <dbReference type="ChEBI" id="CHEBI:30616"/>
        <dbReference type="ChEBI" id="CHEBI:58243"/>
        <dbReference type="ChEBI" id="CHEBI:58339"/>
        <dbReference type="ChEBI" id="CHEBI:456216"/>
        <dbReference type="EC" id="2.7.1.25"/>
    </reaction>
</comment>
<dbReference type="PANTHER" id="PTHR11055">
    <property type="entry name" value="BIFUNCTIONAL 3'-PHOSPHOADENOSINE 5'-PHOSPHOSULFATE SYNTHASE"/>
    <property type="match status" value="1"/>
</dbReference>
<dbReference type="GO" id="GO:0004020">
    <property type="term" value="F:adenylylsulfate kinase activity"/>
    <property type="evidence" value="ECO:0007669"/>
    <property type="project" value="UniProtKB-UniRule"/>
</dbReference>
<dbReference type="Proteomes" id="UP000077856">
    <property type="component" value="Chromosome"/>
</dbReference>
<dbReference type="GO" id="GO:0000103">
    <property type="term" value="P:sulfate assimilation"/>
    <property type="evidence" value="ECO:0007669"/>
    <property type="project" value="UniProtKB-UniRule"/>
</dbReference>
<keyword evidence="7 9" id="KW-0418">Kinase</keyword>
<dbReference type="InterPro" id="IPR027417">
    <property type="entry name" value="P-loop_NTPase"/>
</dbReference>
<gene>
    <name evidence="9" type="primary">cysC</name>
    <name evidence="12" type="ORF">A361_11860</name>
</gene>
<keyword evidence="6 9" id="KW-0547">Nucleotide-binding</keyword>
<evidence type="ECO:0000256" key="5">
    <source>
        <dbReference type="ARBA" id="ARBA00022679"/>
    </source>
</evidence>
<evidence type="ECO:0000313" key="13">
    <source>
        <dbReference type="Proteomes" id="UP000077856"/>
    </source>
</evidence>
<dbReference type="SUPFAM" id="SSF52540">
    <property type="entry name" value="P-loop containing nucleoside triphosphate hydrolases"/>
    <property type="match status" value="1"/>
</dbReference>
<dbReference type="AlphaFoldDB" id="A0A161IY16"/>
<proteinExistence type="inferred from homology"/>
<evidence type="ECO:0000259" key="11">
    <source>
        <dbReference type="Pfam" id="PF01583"/>
    </source>
</evidence>
<dbReference type="FunFam" id="3.40.50.300:FF:000212">
    <property type="entry name" value="Adenylyl-sulfate kinase"/>
    <property type="match status" value="1"/>
</dbReference>
<dbReference type="EMBL" id="CP015506">
    <property type="protein sequence ID" value="AND39805.1"/>
    <property type="molecule type" value="Genomic_DNA"/>
</dbReference>
<evidence type="ECO:0000256" key="1">
    <source>
        <dbReference type="ARBA" id="ARBA00001823"/>
    </source>
</evidence>
<evidence type="ECO:0000256" key="2">
    <source>
        <dbReference type="ARBA" id="ARBA00002632"/>
    </source>
</evidence>
<dbReference type="RefSeq" id="WP_009334799.1">
    <property type="nucleotide sequence ID" value="NZ_CP015506.1"/>
</dbReference>
<dbReference type="GO" id="GO:0005524">
    <property type="term" value="F:ATP binding"/>
    <property type="evidence" value="ECO:0007669"/>
    <property type="project" value="UniProtKB-UniRule"/>
</dbReference>
<keyword evidence="5 9" id="KW-0808">Transferase</keyword>
<accession>A0A161IY16</accession>
<dbReference type="NCBIfam" id="NF003013">
    <property type="entry name" value="PRK03846.1"/>
    <property type="match status" value="1"/>
</dbReference>
<comment type="function">
    <text evidence="2 9 10">Catalyzes the synthesis of activated sulfate.</text>
</comment>
<dbReference type="STRING" id="1196031.A361_11860"/>
<protein>
    <recommendedName>
        <fullName evidence="9 10">Adenylyl-sulfate kinase</fullName>
        <ecNumber evidence="9 10">2.7.1.25</ecNumber>
    </recommendedName>
    <alternativeName>
        <fullName evidence="9">APS kinase</fullName>
    </alternativeName>
    <alternativeName>
        <fullName evidence="9">ATP adenosine-5'-phosphosulfate 3'-phosphotransferase</fullName>
    </alternativeName>
    <alternativeName>
        <fullName evidence="9">Adenosine-5'-phosphosulfate kinase</fullName>
    </alternativeName>
</protein>